<evidence type="ECO:0000256" key="1">
    <source>
        <dbReference type="SAM" id="MobiDB-lite"/>
    </source>
</evidence>
<evidence type="ECO:0000313" key="2">
    <source>
        <dbReference type="Proteomes" id="UP000694941"/>
    </source>
</evidence>
<reference evidence="3" key="1">
    <citation type="submission" date="2025-08" db="UniProtKB">
        <authorList>
            <consortium name="RefSeq"/>
        </authorList>
    </citation>
    <scope>IDENTIFICATION</scope>
    <source>
        <tissue evidence="3">Muscle</tissue>
    </source>
</reference>
<dbReference type="Proteomes" id="UP000694941">
    <property type="component" value="Unplaced"/>
</dbReference>
<feature type="region of interest" description="Disordered" evidence="1">
    <location>
        <begin position="73"/>
        <end position="153"/>
    </location>
</feature>
<feature type="compositionally biased region" description="Polar residues" evidence="1">
    <location>
        <begin position="504"/>
        <end position="513"/>
    </location>
</feature>
<sequence>MSRVKTLTDMGDGSVSNHAPTSPDPTKFLNSPISLDFDPLRFEFKEDNFESFTTSGTAGDEAKQEVQKYDIDQSTLKDHDQHGLNTQNTLTETHNRSQFSVTKSKENSSLKNRNECDSSSDEQQFSTSGSGSESDIDSPDLHSNVTKTKHFQKESITKKYPEDWLTTQRTEEMIQCADFDNKDVKSLTGTMITTYTEPDDSLVNTILRTTTKTTTCMVEDGSYVQDAEKDLPTHNNIDSKEHRVLNLLENCLSDDQNTSVGLYNESCPQEYKIMTLTEDLILDKHNFEHASNTIDKSLTNETEKKDYNLYSETDIEYDVTPREAEIEHNKTPKEVELDDDVTLRKVETEHDVTPKEVEIEHNIVSEVETEQNMTPKDLELDDDVTPRTIKIEHDVIPKEVELNYDVTPREVEIMHDVVLRDIMIENDVSPDNGKTEYSVISDEIETDHAEMSKHTEIIEGKKLCSNNIQDEKIVKSNNIPNLKHEDRVSKEHDVVHGEHVKSGSPVSDVSVSM</sequence>
<keyword evidence="2" id="KW-1185">Reference proteome</keyword>
<feature type="region of interest" description="Disordered" evidence="1">
    <location>
        <begin position="1"/>
        <end position="30"/>
    </location>
</feature>
<dbReference type="RefSeq" id="XP_022255239.1">
    <property type="nucleotide sequence ID" value="XM_022399531.1"/>
</dbReference>
<accession>A0ABM1TH83</accession>
<evidence type="ECO:0000313" key="3">
    <source>
        <dbReference type="RefSeq" id="XP_022255239.1"/>
    </source>
</evidence>
<organism evidence="2 3">
    <name type="scientific">Limulus polyphemus</name>
    <name type="common">Atlantic horseshoe crab</name>
    <dbReference type="NCBI Taxonomy" id="6850"/>
    <lineage>
        <taxon>Eukaryota</taxon>
        <taxon>Metazoa</taxon>
        <taxon>Ecdysozoa</taxon>
        <taxon>Arthropoda</taxon>
        <taxon>Chelicerata</taxon>
        <taxon>Merostomata</taxon>
        <taxon>Xiphosura</taxon>
        <taxon>Limulidae</taxon>
        <taxon>Limulus</taxon>
    </lineage>
</organism>
<name>A0ABM1TH83_LIMPO</name>
<feature type="compositionally biased region" description="Polar residues" evidence="1">
    <location>
        <begin position="121"/>
        <end position="133"/>
    </location>
</feature>
<proteinExistence type="predicted"/>
<feature type="compositionally biased region" description="Basic and acidic residues" evidence="1">
    <location>
        <begin position="73"/>
        <end position="82"/>
    </location>
</feature>
<dbReference type="GeneID" id="106470890"/>
<feature type="compositionally biased region" description="Basic and acidic residues" evidence="1">
    <location>
        <begin position="103"/>
        <end position="116"/>
    </location>
</feature>
<feature type="compositionally biased region" description="Polar residues" evidence="1">
    <location>
        <begin position="83"/>
        <end position="102"/>
    </location>
</feature>
<feature type="region of interest" description="Disordered" evidence="1">
    <location>
        <begin position="494"/>
        <end position="513"/>
    </location>
</feature>
<protein>
    <submittedName>
        <fullName evidence="3">Uncharacterized protein LOC106470890</fullName>
    </submittedName>
</protein>
<gene>
    <name evidence="3" type="primary">LOC106470890</name>
</gene>